<evidence type="ECO:0000256" key="2">
    <source>
        <dbReference type="ARBA" id="ARBA00010581"/>
    </source>
</evidence>
<evidence type="ECO:0000259" key="11">
    <source>
        <dbReference type="PROSITE" id="PS50253"/>
    </source>
</evidence>
<dbReference type="GO" id="GO:0005739">
    <property type="term" value="C:mitochondrion"/>
    <property type="evidence" value="ECO:0007669"/>
    <property type="project" value="TreeGrafter"/>
</dbReference>
<dbReference type="EMBL" id="LC588400">
    <property type="protein sequence ID" value="BCL84745.1"/>
    <property type="molecule type" value="Genomic_DNA"/>
</dbReference>
<feature type="domain" description="Heme-copper oxidase subunit III family profile" evidence="11">
    <location>
        <begin position="4"/>
        <end position="261"/>
    </location>
</feature>
<keyword evidence="6" id="KW-1278">Translocase</keyword>
<dbReference type="Gene3D" id="1.20.120.80">
    <property type="entry name" value="Cytochrome c oxidase, subunit III, four-helix bundle"/>
    <property type="match status" value="1"/>
</dbReference>
<feature type="transmembrane region" description="Helical" evidence="10">
    <location>
        <begin position="41"/>
        <end position="58"/>
    </location>
</feature>
<feature type="transmembrane region" description="Helical" evidence="10">
    <location>
        <begin position="16"/>
        <end position="35"/>
    </location>
</feature>
<evidence type="ECO:0000256" key="6">
    <source>
        <dbReference type="ARBA" id="ARBA00022967"/>
    </source>
</evidence>
<feature type="transmembrane region" description="Helical" evidence="10">
    <location>
        <begin position="161"/>
        <end position="179"/>
    </location>
</feature>
<dbReference type="PANTHER" id="PTHR11403">
    <property type="entry name" value="CYTOCHROME C OXIDASE SUBUNIT III"/>
    <property type="match status" value="1"/>
</dbReference>
<dbReference type="InterPro" id="IPR000298">
    <property type="entry name" value="Cyt_c_oxidase-like_su3"/>
</dbReference>
<keyword evidence="5 9" id="KW-0812">Transmembrane</keyword>
<dbReference type="CTD" id="4514"/>
<evidence type="ECO:0000256" key="4">
    <source>
        <dbReference type="ARBA" id="ARBA00015944"/>
    </source>
</evidence>
<dbReference type="FunFam" id="1.10.287.70:FF:000082">
    <property type="entry name" value="Cytochrome c oxidase subunit 3"/>
    <property type="match status" value="1"/>
</dbReference>
<geneLocation type="mitochondrion" evidence="12"/>
<feature type="transmembrane region" description="Helical" evidence="10">
    <location>
        <begin position="240"/>
        <end position="259"/>
    </location>
</feature>
<dbReference type="PROSITE" id="PS50253">
    <property type="entry name" value="COX3"/>
    <property type="match status" value="1"/>
</dbReference>
<reference evidence="12" key="1">
    <citation type="submission" date="2020-10" db="EMBL/GenBank/DDBJ databases">
        <title>Molecular characterization of the Japanese fish louse Argulus japonicus.</title>
        <authorList>
            <person name="Kawato S."/>
            <person name="Nozaki R."/>
            <person name="Hirono I."/>
            <person name="Kondo H."/>
        </authorList>
    </citation>
    <scope>NUCLEOTIDE SEQUENCE</scope>
    <source>
        <strain evidence="12">Shizuoka-2019</strain>
    </source>
</reference>
<evidence type="ECO:0000256" key="7">
    <source>
        <dbReference type="ARBA" id="ARBA00022989"/>
    </source>
</evidence>
<organism evidence="12">
    <name type="scientific">Argulus japonicus</name>
    <dbReference type="NCBI Taxonomy" id="873553"/>
    <lineage>
        <taxon>Eukaryota</taxon>
        <taxon>Metazoa</taxon>
        <taxon>Ecdysozoa</taxon>
        <taxon>Arthropoda</taxon>
        <taxon>Crustacea</taxon>
        <taxon>Oligostraca</taxon>
        <taxon>Ichthyostraca</taxon>
        <taxon>Branchiura</taxon>
        <taxon>Arguloida</taxon>
        <taxon>Argulidae</taxon>
        <taxon>Argulus</taxon>
    </lineage>
</organism>
<proteinExistence type="inferred from homology"/>
<dbReference type="InterPro" id="IPR035973">
    <property type="entry name" value="Cyt_c_oxidase_su3-like_sf"/>
</dbReference>
<evidence type="ECO:0000256" key="9">
    <source>
        <dbReference type="RuleBase" id="RU003375"/>
    </source>
</evidence>
<dbReference type="CDD" id="cd01665">
    <property type="entry name" value="Cyt_c_Oxidase_III"/>
    <property type="match status" value="1"/>
</dbReference>
<dbReference type="FunFam" id="1.20.120.80:FF:000002">
    <property type="entry name" value="Cytochrome c oxidase subunit 3"/>
    <property type="match status" value="1"/>
</dbReference>
<dbReference type="GO" id="GO:0045277">
    <property type="term" value="C:respiratory chain complex IV"/>
    <property type="evidence" value="ECO:0007669"/>
    <property type="project" value="UniProtKB-ARBA"/>
</dbReference>
<name>A0A7I8F021_9CRUS</name>
<protein>
    <recommendedName>
        <fullName evidence="4 9">Cytochrome c oxidase subunit 3</fullName>
    </recommendedName>
</protein>
<dbReference type="AlphaFoldDB" id="A0A7I8F021"/>
<keyword evidence="7 10" id="KW-1133">Transmembrane helix</keyword>
<dbReference type="GO" id="GO:0006123">
    <property type="term" value="P:mitochondrial electron transport, cytochrome c to oxygen"/>
    <property type="evidence" value="ECO:0007669"/>
    <property type="project" value="UniProtKB-ARBA"/>
</dbReference>
<sequence>MSTQNHPFHLVDKSPWPLVSSMSMFILALGLVQWFHYHSSNLMLIGIFSVLLLMYLWWKDVTREATFQGLHTKEVTNGIQMGVILFIASEVMFFFSFFWTFFHSSLEPTPHLSMKWPPEGIIAFNPYDVPMLNTYILLCSSVSVTWAHHSLVNNNQSNFKMGMYITIILGLYFTFVQYMEYMEASFCISDAVYGSIFFVATGFHGVHVIVGTIFLIMCLIRQNKFHMNQSHHLGFEAAAWYWHFVDTVWLFLYMSIYWWTV</sequence>
<dbReference type="PANTHER" id="PTHR11403:SF7">
    <property type="entry name" value="CYTOCHROME C OXIDASE SUBUNIT 3"/>
    <property type="match status" value="1"/>
</dbReference>
<dbReference type="GO" id="GO:0004129">
    <property type="term" value="F:cytochrome-c oxidase activity"/>
    <property type="evidence" value="ECO:0007669"/>
    <property type="project" value="InterPro"/>
</dbReference>
<dbReference type="GeneID" id="89918599"/>
<dbReference type="GO" id="GO:0031090">
    <property type="term" value="C:organelle membrane"/>
    <property type="evidence" value="ECO:0007669"/>
    <property type="project" value="UniProtKB-ARBA"/>
</dbReference>
<keyword evidence="9 12" id="KW-0496">Mitochondrion</keyword>
<evidence type="ECO:0000313" key="12">
    <source>
        <dbReference type="EMBL" id="BCL84745.1"/>
    </source>
</evidence>
<dbReference type="SUPFAM" id="SSF81452">
    <property type="entry name" value="Cytochrome c oxidase subunit III-like"/>
    <property type="match status" value="1"/>
</dbReference>
<feature type="transmembrane region" description="Helical" evidence="10">
    <location>
        <begin position="191"/>
        <end position="220"/>
    </location>
</feature>
<accession>A0A7I8F021</accession>
<comment type="function">
    <text evidence="9">Component of the cytochrome c oxidase, the last enzyme in the mitochondrial electron transport chain which drives oxidative phosphorylation. The respiratory chain contains 3 multisubunit complexes succinate dehydrogenase (complex II, CII), ubiquinol-cytochrome c oxidoreductase (cytochrome b-c1 complex, complex III, CIII) and cytochrome c oxidase (complex IV, CIV), that cooperate to transfer electrons derived from NADH and succinate to molecular oxygen, creating an electrochemical gradient over the inner membrane that drives transmembrane transport and the ATP synthase. Cytochrome c oxidase is the component of the respiratory chain that catalyzes the reduction of oxygen to water. Electrons originating from reduced cytochrome c in the intermembrane space (IMS) are transferred via the dinuclear copper A center (CU(A)) of subunit 2 and heme A of subunit 1 to the active site in subunit 1, a binuclear center (BNC) formed by heme A3 and copper B (CU(B)). The BNC reduces molecular oxygen to 2 water molecules using 4 electrons from cytochrome c in the IMS and 4 protons from the mitochondrial matrix.</text>
</comment>
<evidence type="ECO:0000256" key="8">
    <source>
        <dbReference type="ARBA" id="ARBA00023136"/>
    </source>
</evidence>
<evidence type="ECO:0000256" key="3">
    <source>
        <dbReference type="ARBA" id="ARBA00011164"/>
    </source>
</evidence>
<comment type="similarity">
    <text evidence="2 9">Belongs to the cytochrome c oxidase subunit 3 family.</text>
</comment>
<dbReference type="Gene3D" id="1.10.287.70">
    <property type="match status" value="1"/>
</dbReference>
<dbReference type="InterPro" id="IPR033945">
    <property type="entry name" value="Cyt_c_oxase_su3_dom"/>
</dbReference>
<dbReference type="Pfam" id="PF00510">
    <property type="entry name" value="COX3"/>
    <property type="match status" value="1"/>
</dbReference>
<gene>
    <name evidence="12" type="primary">COX3</name>
</gene>
<dbReference type="InterPro" id="IPR024791">
    <property type="entry name" value="Cyt_c/ubiquinol_Oxase_su3"/>
</dbReference>
<dbReference type="GO" id="GO:0031967">
    <property type="term" value="C:organelle envelope"/>
    <property type="evidence" value="ECO:0007669"/>
    <property type="project" value="UniProtKB-ARBA"/>
</dbReference>
<comment type="subcellular location">
    <subcellularLocation>
        <location evidence="1">Membrane</location>
        <topology evidence="1">Multi-pass membrane protein</topology>
    </subcellularLocation>
</comment>
<evidence type="ECO:0000256" key="5">
    <source>
        <dbReference type="ARBA" id="ARBA00022692"/>
    </source>
</evidence>
<feature type="transmembrane region" description="Helical" evidence="10">
    <location>
        <begin position="79"/>
        <end position="102"/>
    </location>
</feature>
<evidence type="ECO:0000256" key="1">
    <source>
        <dbReference type="ARBA" id="ARBA00004141"/>
    </source>
</evidence>
<dbReference type="InterPro" id="IPR013833">
    <property type="entry name" value="Cyt_c_oxidase_su3_a-hlx"/>
</dbReference>
<keyword evidence="8 10" id="KW-0472">Membrane</keyword>
<dbReference type="RefSeq" id="YP_011103855.1">
    <property type="nucleotide sequence ID" value="NC_088557.1"/>
</dbReference>
<evidence type="ECO:0000256" key="10">
    <source>
        <dbReference type="SAM" id="Phobius"/>
    </source>
</evidence>
<comment type="subunit">
    <text evidence="3">Component of the cytochrome c oxidase (complex IV, CIV), a multisubunit enzyme composed of a catalytic core of 3 subunits and several supernumerary subunits. The complex exists as a monomer or a dimer and forms supercomplexes (SCs) in the inner mitochondrial membrane with ubiquinol-cytochrome c oxidoreductase (cytochrome b-c1 complex, complex III, CIII).</text>
</comment>